<dbReference type="Pfam" id="PF02620">
    <property type="entry name" value="YceD"/>
    <property type="match status" value="1"/>
</dbReference>
<dbReference type="AlphaFoldDB" id="A0A0A5HI63"/>
<dbReference type="eggNOG" id="COG1399">
    <property type="taxonomic scope" value="Bacteria"/>
</dbReference>
<keyword evidence="2" id="KW-1185">Reference proteome</keyword>
<dbReference type="Proteomes" id="UP000030403">
    <property type="component" value="Unassembled WGS sequence"/>
</dbReference>
<dbReference type="OrthoDB" id="9790372at2"/>
<dbReference type="RefSeq" id="WP_027448179.1">
    <property type="nucleotide sequence ID" value="NZ_AVPF01000118.1"/>
</dbReference>
<dbReference type="STRING" id="1385511.GCA_000425225_00930"/>
<proteinExistence type="predicted"/>
<sequence>MKFALQKLQTADEPLRFEEEVDISELETMPNDIRSIPPVKVKGEATVDGDEITFRFNVSGTMTLPCARTLADVEYPFSFDAVEMFSLSPYHKEGDEEIHEIDGEVLDLTPYIKENVILEVPLQVFSDDEEVLDKALTEGQGWQLITEQKQEDKVDPRLAELQKFLDEDKE</sequence>
<evidence type="ECO:0000313" key="2">
    <source>
        <dbReference type="Proteomes" id="UP000030403"/>
    </source>
</evidence>
<dbReference type="EMBL" id="AVPF01000118">
    <property type="protein sequence ID" value="KGX83342.1"/>
    <property type="molecule type" value="Genomic_DNA"/>
</dbReference>
<gene>
    <name evidence="1" type="ORF">N783_04405</name>
</gene>
<dbReference type="InterPro" id="IPR003772">
    <property type="entry name" value="YceD"/>
</dbReference>
<comment type="caution">
    <text evidence="1">The sequence shown here is derived from an EMBL/GenBank/DDBJ whole genome shotgun (WGS) entry which is preliminary data.</text>
</comment>
<accession>A0A0A5HI63</accession>
<protein>
    <recommendedName>
        <fullName evidence="3">DUF177 domain-containing protein</fullName>
    </recommendedName>
</protein>
<evidence type="ECO:0008006" key="3">
    <source>
        <dbReference type="Google" id="ProtNLM"/>
    </source>
</evidence>
<reference evidence="1 2" key="1">
    <citation type="submission" date="2013-08" db="EMBL/GenBank/DDBJ databases">
        <authorList>
            <person name="Huang J."/>
            <person name="Wang G."/>
        </authorList>
    </citation>
    <scope>NUCLEOTIDE SEQUENCE [LARGE SCALE GENOMIC DNA]</scope>
    <source>
        <strain evidence="1 2">BH030004</strain>
    </source>
</reference>
<organism evidence="1 2">
    <name type="scientific">Pontibacillus marinus BH030004 = DSM 16465</name>
    <dbReference type="NCBI Taxonomy" id="1385511"/>
    <lineage>
        <taxon>Bacteria</taxon>
        <taxon>Bacillati</taxon>
        <taxon>Bacillota</taxon>
        <taxon>Bacilli</taxon>
        <taxon>Bacillales</taxon>
        <taxon>Bacillaceae</taxon>
        <taxon>Pontibacillus</taxon>
    </lineage>
</organism>
<evidence type="ECO:0000313" key="1">
    <source>
        <dbReference type="EMBL" id="KGX83342.1"/>
    </source>
</evidence>
<name>A0A0A5HI63_9BACI</name>